<evidence type="ECO:0000313" key="2">
    <source>
        <dbReference type="Proteomes" id="UP000730739"/>
    </source>
</evidence>
<gene>
    <name evidence="1" type="ORF">J2Z31_005939</name>
</gene>
<accession>A0ABS4R929</accession>
<keyword evidence="2" id="KW-1185">Reference proteome</keyword>
<organism evidence="1 2">
    <name type="scientific">Sinorhizobium kostiense</name>
    <dbReference type="NCBI Taxonomy" id="76747"/>
    <lineage>
        <taxon>Bacteria</taxon>
        <taxon>Pseudomonadati</taxon>
        <taxon>Pseudomonadota</taxon>
        <taxon>Alphaproteobacteria</taxon>
        <taxon>Hyphomicrobiales</taxon>
        <taxon>Rhizobiaceae</taxon>
        <taxon>Sinorhizobium/Ensifer group</taxon>
        <taxon>Sinorhizobium</taxon>
    </lineage>
</organism>
<proteinExistence type="predicted"/>
<dbReference type="Proteomes" id="UP000730739">
    <property type="component" value="Unassembled WGS sequence"/>
</dbReference>
<protein>
    <recommendedName>
        <fullName evidence="3">Transposase</fullName>
    </recommendedName>
</protein>
<evidence type="ECO:0008006" key="3">
    <source>
        <dbReference type="Google" id="ProtNLM"/>
    </source>
</evidence>
<dbReference type="EMBL" id="JAGILA010000013">
    <property type="protein sequence ID" value="MBP2239392.1"/>
    <property type="molecule type" value="Genomic_DNA"/>
</dbReference>
<reference evidence="1 2" key="1">
    <citation type="submission" date="2021-03" db="EMBL/GenBank/DDBJ databases">
        <title>Genomic Encyclopedia of Type Strains, Phase IV (KMG-IV): sequencing the most valuable type-strain genomes for metagenomic binning, comparative biology and taxonomic classification.</title>
        <authorList>
            <person name="Goeker M."/>
        </authorList>
    </citation>
    <scope>NUCLEOTIDE SEQUENCE [LARGE SCALE GENOMIC DNA]</scope>
    <source>
        <strain evidence="1 2">DSM 13372</strain>
    </source>
</reference>
<comment type="caution">
    <text evidence="1">The sequence shown here is derived from an EMBL/GenBank/DDBJ whole genome shotgun (WGS) entry which is preliminary data.</text>
</comment>
<name>A0ABS4R929_9HYPH</name>
<sequence>MPIEDSGSRTEAIRVRHSKTQAYTFLPLTEPVGEAILASAFRTARDERTLRSHACTFASSTSYTSWFDVGFLTLA</sequence>
<evidence type="ECO:0000313" key="1">
    <source>
        <dbReference type="EMBL" id="MBP2239392.1"/>
    </source>
</evidence>